<feature type="compositionally biased region" description="Polar residues" evidence="6">
    <location>
        <begin position="321"/>
        <end position="330"/>
    </location>
</feature>
<keyword evidence="3" id="KW-0863">Zinc-finger</keyword>
<evidence type="ECO:0000256" key="5">
    <source>
        <dbReference type="ARBA" id="ARBA00023242"/>
    </source>
</evidence>
<dbReference type="InterPro" id="IPR013909">
    <property type="entry name" value="NuBaID_C"/>
</dbReference>
<keyword evidence="10" id="KW-1185">Reference proteome</keyword>
<protein>
    <recommendedName>
        <fullName evidence="11">Zf-C3HC-domain-containing protein</fullName>
    </recommendedName>
</protein>
<proteinExistence type="predicted"/>
<feature type="region of interest" description="Disordered" evidence="6">
    <location>
        <begin position="92"/>
        <end position="112"/>
    </location>
</feature>
<feature type="domain" description="NuBaID C-terminal" evidence="8">
    <location>
        <begin position="346"/>
        <end position="440"/>
    </location>
</feature>
<sequence>MSNNNSGHSHTATKRKLDDAFNNLDDAVRSKDQLDGSVPPPSKKPFTSRSFYSTLAKYGIKSSDSENSKSTPSLSRNTPHLSAILSRAATRTRRAMPFRTERPTKSPISSSPLVDYRPSSITSFLTRLSTFKLSTYANKPPAIDAVAAAKCGWVNDGKDRLVCGLCDVSWVVAGRDGMTRDAANALIEKQRSSLVENHKKGCPWRSRQCDASVYRIPLQSPAAMVRDLRDNALTVDILLRDVEVKHPLTENQLSLLLSAMSHPEVSSEQIPSDSSAVRPCTNAILASLFGWTLASERPSGVLSRSTSRLPSTSGTPPLSRASSVPPNTSYPRPLLRGATTKILSRDSSLLQCNLCQRRVGLWAFVPPSIDVSGENPSSQSTNSSKQRSFDLLKEHRSYCPYVVRSTVVPSLPTNASTSQLNGNLSLNGALEGWKAVLTVVLRHGIAQRHQLGGNAAGTDSTSEVMDGVQAMVQGVKNRGGKDLLRYVKGLLG</sequence>
<dbReference type="PANTHER" id="PTHR15835">
    <property type="entry name" value="NUCLEAR-INTERACTING PARTNER OF ALK"/>
    <property type="match status" value="1"/>
</dbReference>
<dbReference type="PANTHER" id="PTHR15835:SF6">
    <property type="entry name" value="ZINC FINGER C3HC-TYPE PROTEIN 1"/>
    <property type="match status" value="1"/>
</dbReference>
<dbReference type="Proteomes" id="UP001498398">
    <property type="component" value="Unassembled WGS sequence"/>
</dbReference>
<reference evidence="9 10" key="1">
    <citation type="submission" date="2024-01" db="EMBL/GenBank/DDBJ databases">
        <title>A draft genome for the cacao thread blight pathogen Marasmiellus scandens.</title>
        <authorList>
            <person name="Baruah I.K."/>
            <person name="Leung J."/>
            <person name="Bukari Y."/>
            <person name="Amoako-Attah I."/>
            <person name="Meinhardt L.W."/>
            <person name="Bailey B.A."/>
            <person name="Cohen S.P."/>
        </authorList>
    </citation>
    <scope>NUCLEOTIDE SEQUENCE [LARGE SCALE GENOMIC DNA]</scope>
    <source>
        <strain evidence="9 10">GH-19</strain>
    </source>
</reference>
<feature type="region of interest" description="Disordered" evidence="6">
    <location>
        <begin position="62"/>
        <end position="81"/>
    </location>
</feature>
<evidence type="ECO:0000259" key="7">
    <source>
        <dbReference type="Pfam" id="PF07967"/>
    </source>
</evidence>
<organism evidence="9 10">
    <name type="scientific">Marasmiellus scandens</name>
    <dbReference type="NCBI Taxonomy" id="2682957"/>
    <lineage>
        <taxon>Eukaryota</taxon>
        <taxon>Fungi</taxon>
        <taxon>Dikarya</taxon>
        <taxon>Basidiomycota</taxon>
        <taxon>Agaricomycotina</taxon>
        <taxon>Agaricomycetes</taxon>
        <taxon>Agaricomycetidae</taxon>
        <taxon>Agaricales</taxon>
        <taxon>Marasmiineae</taxon>
        <taxon>Omphalotaceae</taxon>
        <taxon>Marasmiellus</taxon>
    </lineage>
</organism>
<evidence type="ECO:0000256" key="1">
    <source>
        <dbReference type="ARBA" id="ARBA00004123"/>
    </source>
</evidence>
<dbReference type="InterPro" id="IPR012935">
    <property type="entry name" value="NuBaID_N"/>
</dbReference>
<dbReference type="Pfam" id="PF08600">
    <property type="entry name" value="NuBaID_C"/>
    <property type="match status" value="1"/>
</dbReference>
<feature type="region of interest" description="Disordered" evidence="6">
    <location>
        <begin position="1"/>
        <end position="48"/>
    </location>
</feature>
<evidence type="ECO:0008006" key="11">
    <source>
        <dbReference type="Google" id="ProtNLM"/>
    </source>
</evidence>
<evidence type="ECO:0000256" key="3">
    <source>
        <dbReference type="ARBA" id="ARBA00022771"/>
    </source>
</evidence>
<evidence type="ECO:0000313" key="9">
    <source>
        <dbReference type="EMBL" id="KAK7454599.1"/>
    </source>
</evidence>
<evidence type="ECO:0000256" key="2">
    <source>
        <dbReference type="ARBA" id="ARBA00022723"/>
    </source>
</evidence>
<evidence type="ECO:0000259" key="8">
    <source>
        <dbReference type="Pfam" id="PF08600"/>
    </source>
</evidence>
<evidence type="ECO:0000256" key="6">
    <source>
        <dbReference type="SAM" id="MobiDB-lite"/>
    </source>
</evidence>
<accession>A0ABR1J9A3</accession>
<feature type="compositionally biased region" description="Low complexity" evidence="6">
    <location>
        <begin position="302"/>
        <end position="320"/>
    </location>
</feature>
<evidence type="ECO:0000256" key="4">
    <source>
        <dbReference type="ARBA" id="ARBA00022833"/>
    </source>
</evidence>
<name>A0ABR1J9A3_9AGAR</name>
<keyword evidence="5" id="KW-0539">Nucleus</keyword>
<feature type="region of interest" description="Disordered" evidence="6">
    <location>
        <begin position="301"/>
        <end position="333"/>
    </location>
</feature>
<feature type="compositionally biased region" description="Polar residues" evidence="6">
    <location>
        <begin position="68"/>
        <end position="80"/>
    </location>
</feature>
<keyword evidence="4" id="KW-0862">Zinc</keyword>
<keyword evidence="2" id="KW-0479">Metal-binding</keyword>
<dbReference type="Pfam" id="PF07967">
    <property type="entry name" value="zf-C3HC"/>
    <property type="match status" value="1"/>
</dbReference>
<feature type="compositionally biased region" description="Polar residues" evidence="6">
    <location>
        <begin position="1"/>
        <end position="10"/>
    </location>
</feature>
<dbReference type="EMBL" id="JBANRG010000024">
    <property type="protein sequence ID" value="KAK7454599.1"/>
    <property type="molecule type" value="Genomic_DNA"/>
</dbReference>
<evidence type="ECO:0000313" key="10">
    <source>
        <dbReference type="Proteomes" id="UP001498398"/>
    </source>
</evidence>
<comment type="caution">
    <text evidence="9">The sequence shown here is derived from an EMBL/GenBank/DDBJ whole genome shotgun (WGS) entry which is preliminary data.</text>
</comment>
<comment type="subcellular location">
    <subcellularLocation>
        <location evidence="1">Nucleus</location>
    </subcellularLocation>
</comment>
<gene>
    <name evidence="9" type="ORF">VKT23_011351</name>
</gene>
<feature type="domain" description="C3HC-type" evidence="7">
    <location>
        <begin position="119"/>
        <end position="231"/>
    </location>
</feature>